<comment type="subcellular location">
    <subcellularLocation>
        <location evidence="1">Cell membrane</location>
        <topology evidence="1">Multi-pass membrane protein</topology>
    </subcellularLocation>
</comment>
<dbReference type="EC" id="3.4.23.43" evidence="10"/>
<comment type="similarity">
    <text evidence="2">Belongs to the peptidase A24 family.</text>
</comment>
<dbReference type="EC" id="2.1.1.-" evidence="10"/>
<dbReference type="InterPro" id="IPR050882">
    <property type="entry name" value="Prepilin_peptidase/N-MTase"/>
</dbReference>
<name>A0ABS2N1K6_9BACI</name>
<feature type="transmembrane region" description="Helical" evidence="7">
    <location>
        <begin position="74"/>
        <end position="92"/>
    </location>
</feature>
<evidence type="ECO:0000256" key="2">
    <source>
        <dbReference type="ARBA" id="ARBA00005801"/>
    </source>
</evidence>
<evidence type="ECO:0000259" key="9">
    <source>
        <dbReference type="Pfam" id="PF06750"/>
    </source>
</evidence>
<evidence type="ECO:0000256" key="5">
    <source>
        <dbReference type="ARBA" id="ARBA00022989"/>
    </source>
</evidence>
<evidence type="ECO:0000256" key="4">
    <source>
        <dbReference type="ARBA" id="ARBA00022692"/>
    </source>
</evidence>
<keyword evidence="11" id="KW-1185">Reference proteome</keyword>
<organism evidence="10 11">
    <name type="scientific">Aquibacillus albus</name>
    <dbReference type="NCBI Taxonomy" id="1168171"/>
    <lineage>
        <taxon>Bacteria</taxon>
        <taxon>Bacillati</taxon>
        <taxon>Bacillota</taxon>
        <taxon>Bacilli</taxon>
        <taxon>Bacillales</taxon>
        <taxon>Bacillaceae</taxon>
        <taxon>Aquibacillus</taxon>
    </lineage>
</organism>
<dbReference type="RefSeq" id="WP_204500131.1">
    <property type="nucleotide sequence ID" value="NZ_JAFBDR010000013.1"/>
</dbReference>
<feature type="transmembrane region" description="Helical" evidence="7">
    <location>
        <begin position="98"/>
        <end position="116"/>
    </location>
</feature>
<keyword evidence="6 7" id="KW-0472">Membrane</keyword>
<keyword evidence="10" id="KW-0378">Hydrolase</keyword>
<evidence type="ECO:0000256" key="6">
    <source>
        <dbReference type="ARBA" id="ARBA00023136"/>
    </source>
</evidence>
<keyword evidence="10" id="KW-0489">Methyltransferase</keyword>
<keyword evidence="4 7" id="KW-0812">Transmembrane</keyword>
<accession>A0ABS2N1K6</accession>
<feature type="transmembrane region" description="Helical" evidence="7">
    <location>
        <begin position="179"/>
        <end position="209"/>
    </location>
</feature>
<keyword evidence="5 7" id="KW-1133">Transmembrane helix</keyword>
<feature type="domain" description="Prepilin peptidase A24 N-terminal" evidence="9">
    <location>
        <begin position="11"/>
        <end position="94"/>
    </location>
</feature>
<dbReference type="Pfam" id="PF01478">
    <property type="entry name" value="Peptidase_A24"/>
    <property type="match status" value="1"/>
</dbReference>
<dbReference type="InterPro" id="IPR000045">
    <property type="entry name" value="Prepilin_IV_endopep_pep"/>
</dbReference>
<protein>
    <submittedName>
        <fullName evidence="10">Leader peptidase (Prepilin peptidase)/N-methyltransferase</fullName>
        <ecNumber evidence="10">2.1.1.-</ecNumber>
        <ecNumber evidence="10">3.4.23.43</ecNumber>
    </submittedName>
</protein>
<evidence type="ECO:0000256" key="1">
    <source>
        <dbReference type="ARBA" id="ARBA00004651"/>
    </source>
</evidence>
<evidence type="ECO:0000256" key="3">
    <source>
        <dbReference type="ARBA" id="ARBA00022475"/>
    </source>
</evidence>
<dbReference type="Gene3D" id="1.20.120.1220">
    <property type="match status" value="1"/>
</dbReference>
<feature type="transmembrane region" description="Helical" evidence="7">
    <location>
        <begin position="147"/>
        <end position="167"/>
    </location>
</feature>
<proteinExistence type="inferred from homology"/>
<dbReference type="Proteomes" id="UP001296943">
    <property type="component" value="Unassembled WGS sequence"/>
</dbReference>
<evidence type="ECO:0000313" key="10">
    <source>
        <dbReference type="EMBL" id="MBM7572021.1"/>
    </source>
</evidence>
<keyword evidence="10" id="KW-0808">Transferase</keyword>
<dbReference type="GO" id="GO:0004190">
    <property type="term" value="F:aspartic-type endopeptidase activity"/>
    <property type="evidence" value="ECO:0007669"/>
    <property type="project" value="UniProtKB-EC"/>
</dbReference>
<feature type="transmembrane region" description="Helical" evidence="7">
    <location>
        <begin position="6"/>
        <end position="27"/>
    </location>
</feature>
<dbReference type="EMBL" id="JAFBDR010000013">
    <property type="protein sequence ID" value="MBM7572021.1"/>
    <property type="molecule type" value="Genomic_DNA"/>
</dbReference>
<feature type="transmembrane region" description="Helical" evidence="7">
    <location>
        <begin position="221"/>
        <end position="239"/>
    </location>
</feature>
<gene>
    <name evidence="10" type="ORF">JOC48_002522</name>
</gene>
<comment type="caution">
    <text evidence="10">The sequence shown here is derived from an EMBL/GenBank/DDBJ whole genome shotgun (WGS) entry which is preliminary data.</text>
</comment>
<dbReference type="GO" id="GO:0032259">
    <property type="term" value="P:methylation"/>
    <property type="evidence" value="ECO:0007669"/>
    <property type="project" value="UniProtKB-KW"/>
</dbReference>
<dbReference type="InterPro" id="IPR010627">
    <property type="entry name" value="Prepilin_pept_A24_N"/>
</dbReference>
<sequence>MQTFYLIYFFVTGTVFGSFFNVVGLRVPNKQLFQSQRSYCPHCSHTLRWYELIPILSFILQFGRCRHCKRHISSIYPIIEFMTGVLFAYSFLHFGFQIELLLSLLLLSLLSIIVVSDTKYMLIPDKILLFFLPLFIILRFIEPLDPWWSSVFGAVVGFGLLAIIIIVSRGGMGGGDMKLFGLLGIVLGISKVLVAFFLATLIGAIVSGILVGVKLVDRKKAIPFGPYIVIGTIVAYFFGDKVIDWYLSIFF</sequence>
<feature type="transmembrane region" description="Helical" evidence="7">
    <location>
        <begin position="123"/>
        <end position="141"/>
    </location>
</feature>
<dbReference type="PANTHER" id="PTHR30487:SF0">
    <property type="entry name" value="PREPILIN LEADER PEPTIDASE_N-METHYLTRANSFERASE-RELATED"/>
    <property type="match status" value="1"/>
</dbReference>
<feature type="domain" description="Prepilin type IV endopeptidase peptidase" evidence="8">
    <location>
        <begin position="104"/>
        <end position="206"/>
    </location>
</feature>
<dbReference type="GO" id="GO:0008168">
    <property type="term" value="F:methyltransferase activity"/>
    <property type="evidence" value="ECO:0007669"/>
    <property type="project" value="UniProtKB-KW"/>
</dbReference>
<dbReference type="Pfam" id="PF06750">
    <property type="entry name" value="A24_N_bact"/>
    <property type="match status" value="1"/>
</dbReference>
<reference evidence="10 11" key="1">
    <citation type="submission" date="2021-01" db="EMBL/GenBank/DDBJ databases">
        <title>Genomic Encyclopedia of Type Strains, Phase IV (KMG-IV): sequencing the most valuable type-strain genomes for metagenomic binning, comparative biology and taxonomic classification.</title>
        <authorList>
            <person name="Goeker M."/>
        </authorList>
    </citation>
    <scope>NUCLEOTIDE SEQUENCE [LARGE SCALE GENOMIC DNA]</scope>
    <source>
        <strain evidence="10 11">DSM 23711</strain>
    </source>
</reference>
<evidence type="ECO:0000256" key="7">
    <source>
        <dbReference type="SAM" id="Phobius"/>
    </source>
</evidence>
<dbReference type="PANTHER" id="PTHR30487">
    <property type="entry name" value="TYPE 4 PREPILIN-LIKE PROTEINS LEADER PEPTIDE-PROCESSING ENZYME"/>
    <property type="match status" value="1"/>
</dbReference>
<keyword evidence="3" id="KW-1003">Cell membrane</keyword>
<evidence type="ECO:0000259" key="8">
    <source>
        <dbReference type="Pfam" id="PF01478"/>
    </source>
</evidence>
<evidence type="ECO:0000313" key="11">
    <source>
        <dbReference type="Proteomes" id="UP001296943"/>
    </source>
</evidence>